<evidence type="ECO:0000313" key="3">
    <source>
        <dbReference type="EMBL" id="EPQ27373.1"/>
    </source>
</evidence>
<dbReference type="HOGENOM" id="CLU_092140_0_0_1"/>
<dbReference type="GeneID" id="19319012"/>
<proteinExistence type="predicted"/>
<dbReference type="EMBL" id="KE361639">
    <property type="protein sequence ID" value="EPQ27373.1"/>
    <property type="molecule type" value="Genomic_DNA"/>
</dbReference>
<dbReference type="CDD" id="cd23814">
    <property type="entry name" value="UEV_AKTIP"/>
    <property type="match status" value="1"/>
</dbReference>
<dbReference type="SUPFAM" id="SSF54495">
    <property type="entry name" value="UBC-like"/>
    <property type="match status" value="1"/>
</dbReference>
<dbReference type="OrthoDB" id="5596422at2759"/>
<dbReference type="Proteomes" id="UP000053664">
    <property type="component" value="Unassembled WGS sequence"/>
</dbReference>
<organism evidence="3 4">
    <name type="scientific">Pseudozyma flocculosa PF-1</name>
    <dbReference type="NCBI Taxonomy" id="1277687"/>
    <lineage>
        <taxon>Eukaryota</taxon>
        <taxon>Fungi</taxon>
        <taxon>Dikarya</taxon>
        <taxon>Basidiomycota</taxon>
        <taxon>Ustilaginomycotina</taxon>
        <taxon>Ustilaginomycetes</taxon>
        <taxon>Ustilaginales</taxon>
        <taxon>Ustilaginaceae</taxon>
        <taxon>Pseudozyma</taxon>
    </lineage>
</organism>
<name>A0A061H467_9BASI</name>
<accession>A0A061H467</accession>
<evidence type="ECO:0000259" key="2">
    <source>
        <dbReference type="PROSITE" id="PS50127"/>
    </source>
</evidence>
<dbReference type="Pfam" id="PF00179">
    <property type="entry name" value="UQ_con"/>
    <property type="match status" value="1"/>
</dbReference>
<protein>
    <recommendedName>
        <fullName evidence="2">UBC core domain-containing protein</fullName>
    </recommendedName>
</protein>
<dbReference type="InterPro" id="IPR050113">
    <property type="entry name" value="Ub_conjugating_enzyme"/>
</dbReference>
<evidence type="ECO:0000256" key="1">
    <source>
        <dbReference type="ARBA" id="ARBA00022786"/>
    </source>
</evidence>
<reference evidence="3 4" key="1">
    <citation type="journal article" date="2013" name="Plant Cell">
        <title>The transition from a phytopathogenic smut ancestor to an anamorphic biocontrol agent deciphered by comparative whole-genome analysis.</title>
        <authorList>
            <person name="Lefebvre F."/>
            <person name="Joly D.L."/>
            <person name="Labbe C."/>
            <person name="Teichmann B."/>
            <person name="Linning R."/>
            <person name="Belzile F."/>
            <person name="Bakkeren G."/>
            <person name="Belanger R.R."/>
        </authorList>
    </citation>
    <scope>NUCLEOTIDE SEQUENCE [LARGE SCALE GENOMIC DNA]</scope>
    <source>
        <strain evidence="3 4">PF-1</strain>
    </source>
</reference>
<dbReference type="RefSeq" id="XP_007880633.1">
    <property type="nucleotide sequence ID" value="XM_007882442.1"/>
</dbReference>
<gene>
    <name evidence="3" type="ORF">PFL1_04912</name>
</gene>
<dbReference type="Gene3D" id="3.10.110.10">
    <property type="entry name" value="Ubiquitin Conjugating Enzyme"/>
    <property type="match status" value="1"/>
</dbReference>
<sequence>MTTSQLRYEYGQRDISLQYAQLAYSSNCPRGIYVQLDDDDTHLWHAVVFLDAGPFCGGVFRFDVVFPPAYPLATPQVFFPPTLLHPLVEPNSGRMSLTTRFPTWKPRSDFATDLLYFVRDAFMDHTLEGLREGMVANLEVFRMYRDHRTLFNKLALQSVALSTSPSSLYDQSGGSGFPNPSVGLGASDAPAVLQTNGKRGGIEEANGMLFEELTDEDMQRLRAEIFGEA</sequence>
<dbReference type="SMART" id="SM00212">
    <property type="entry name" value="UBCc"/>
    <property type="match status" value="1"/>
</dbReference>
<feature type="domain" description="UBC core" evidence="2">
    <location>
        <begin position="10"/>
        <end position="164"/>
    </location>
</feature>
<dbReference type="InterPro" id="IPR000608">
    <property type="entry name" value="UBC"/>
</dbReference>
<dbReference type="PANTHER" id="PTHR24067">
    <property type="entry name" value="UBIQUITIN-CONJUGATING ENZYME E2"/>
    <property type="match status" value="1"/>
</dbReference>
<dbReference type="eggNOG" id="KOG0429">
    <property type="taxonomic scope" value="Eukaryota"/>
</dbReference>
<dbReference type="PROSITE" id="PS50127">
    <property type="entry name" value="UBC_2"/>
    <property type="match status" value="1"/>
</dbReference>
<dbReference type="InterPro" id="IPR016135">
    <property type="entry name" value="UBQ-conjugating_enzyme/RWD"/>
</dbReference>
<dbReference type="AlphaFoldDB" id="A0A061H467"/>
<keyword evidence="1" id="KW-0833">Ubl conjugation pathway</keyword>
<dbReference type="KEGG" id="pfp:PFL1_04912"/>
<evidence type="ECO:0000313" key="4">
    <source>
        <dbReference type="Proteomes" id="UP000053664"/>
    </source>
</evidence>